<sequence>MEAPSDLGQLQAPLRHLAAQAQKKRDEVTRLKRQLAQSEKEVLGLDSDYQTRLLCYARAACLELAHRMHQKLPAALRELVYEYLCLDPGRPIPAGPYYHFRSYHVPPVVPPPPEAALDSHAGWRHQTQGTPKPIEHLSGLDVSPDTEDIDLGNDCIVLPDGRIKEEHTHRAPSDMVLPSSPLLDPRYVGPAMSYEMQKMYYTHNTFSLCSVEDGIANFFGHHTGYSMQKWPQGRRPRLAAALELDPLFFAAEHIRRLQIRVKLEHFFSDMPKDATGVEAYAYEQSFLRSAWSNVQGLGHYLARRPKGGAEIEFVLLTGLPCSDSEESRRQCQRCFANFLQCIRSMVYTMMHDCDDVRVTVTHHDDKMSAFPRNITGVFALSREQWEYEKSVQAGGEECEWEACWFAAPARAGVVGLSGIPEDEVHVMLAERWGLESALDARATQAIREGRYWPRARVRDPAAAALLGHFG</sequence>
<keyword evidence="3" id="KW-1185">Reference proteome</keyword>
<dbReference type="GeneID" id="19395342"/>
<organism evidence="2 3">
    <name type="scientific">Exserohilum turcicum (strain 28A)</name>
    <name type="common">Northern leaf blight fungus</name>
    <name type="synonym">Setosphaeria turcica</name>
    <dbReference type="NCBI Taxonomy" id="671987"/>
    <lineage>
        <taxon>Eukaryota</taxon>
        <taxon>Fungi</taxon>
        <taxon>Dikarya</taxon>
        <taxon>Ascomycota</taxon>
        <taxon>Pezizomycotina</taxon>
        <taxon>Dothideomycetes</taxon>
        <taxon>Pleosporomycetidae</taxon>
        <taxon>Pleosporales</taxon>
        <taxon>Pleosporineae</taxon>
        <taxon>Pleosporaceae</taxon>
        <taxon>Exserohilum</taxon>
    </lineage>
</organism>
<dbReference type="RefSeq" id="XP_008024613.1">
    <property type="nucleotide sequence ID" value="XM_008026422.1"/>
</dbReference>
<dbReference type="EMBL" id="KB908570">
    <property type="protein sequence ID" value="EOA87724.1"/>
    <property type="molecule type" value="Genomic_DNA"/>
</dbReference>
<reference evidence="2 3" key="2">
    <citation type="journal article" date="2013" name="PLoS Genet.">
        <title>Comparative genome structure, secondary metabolite, and effector coding capacity across Cochliobolus pathogens.</title>
        <authorList>
            <person name="Condon B.J."/>
            <person name="Leng Y."/>
            <person name="Wu D."/>
            <person name="Bushley K.E."/>
            <person name="Ohm R.A."/>
            <person name="Otillar R."/>
            <person name="Martin J."/>
            <person name="Schackwitz W."/>
            <person name="Grimwood J."/>
            <person name="MohdZainudin N."/>
            <person name="Xue C."/>
            <person name="Wang R."/>
            <person name="Manning V.A."/>
            <person name="Dhillon B."/>
            <person name="Tu Z.J."/>
            <person name="Steffenson B.J."/>
            <person name="Salamov A."/>
            <person name="Sun H."/>
            <person name="Lowry S."/>
            <person name="LaButti K."/>
            <person name="Han J."/>
            <person name="Copeland A."/>
            <person name="Lindquist E."/>
            <person name="Barry K."/>
            <person name="Schmutz J."/>
            <person name="Baker S.E."/>
            <person name="Ciuffetti L.M."/>
            <person name="Grigoriev I.V."/>
            <person name="Zhong S."/>
            <person name="Turgeon B.G."/>
        </authorList>
    </citation>
    <scope>NUCLEOTIDE SEQUENCE [LARGE SCALE GENOMIC DNA]</scope>
    <source>
        <strain evidence="3">28A</strain>
    </source>
</reference>
<keyword evidence="1" id="KW-0175">Coiled coil</keyword>
<dbReference type="eggNOG" id="ENOG502T69S">
    <property type="taxonomic scope" value="Eukaryota"/>
</dbReference>
<evidence type="ECO:0000313" key="2">
    <source>
        <dbReference type="EMBL" id="EOA87724.1"/>
    </source>
</evidence>
<evidence type="ECO:0000313" key="3">
    <source>
        <dbReference type="Proteomes" id="UP000016935"/>
    </source>
</evidence>
<reference evidence="2 3" key="1">
    <citation type="journal article" date="2012" name="PLoS Pathog.">
        <title>Diverse lifestyles and strategies of plant pathogenesis encoded in the genomes of eighteen Dothideomycetes fungi.</title>
        <authorList>
            <person name="Ohm R.A."/>
            <person name="Feau N."/>
            <person name="Henrissat B."/>
            <person name="Schoch C.L."/>
            <person name="Horwitz B.A."/>
            <person name="Barry K.W."/>
            <person name="Condon B.J."/>
            <person name="Copeland A.C."/>
            <person name="Dhillon B."/>
            <person name="Glaser F."/>
            <person name="Hesse C.N."/>
            <person name="Kosti I."/>
            <person name="LaButti K."/>
            <person name="Lindquist E.A."/>
            <person name="Lucas S."/>
            <person name="Salamov A.A."/>
            <person name="Bradshaw R.E."/>
            <person name="Ciuffetti L."/>
            <person name="Hamelin R.C."/>
            <person name="Kema G.H.J."/>
            <person name="Lawrence C."/>
            <person name="Scott J.A."/>
            <person name="Spatafora J.W."/>
            <person name="Turgeon B.G."/>
            <person name="de Wit P.J.G.M."/>
            <person name="Zhong S."/>
            <person name="Goodwin S.B."/>
            <person name="Grigoriev I.V."/>
        </authorList>
    </citation>
    <scope>NUCLEOTIDE SEQUENCE [LARGE SCALE GENOMIC DNA]</scope>
    <source>
        <strain evidence="3">28A</strain>
    </source>
</reference>
<name>R0KEH8_EXST2</name>
<accession>R0KEH8</accession>
<feature type="coiled-coil region" evidence="1">
    <location>
        <begin position="14"/>
        <end position="48"/>
    </location>
</feature>
<protein>
    <submittedName>
        <fullName evidence="2">Uncharacterized protein</fullName>
    </submittedName>
</protein>
<proteinExistence type="predicted"/>
<gene>
    <name evidence="2" type="ORF">SETTUDRAFT_109148</name>
</gene>
<dbReference type="OrthoDB" id="3801226at2759"/>
<dbReference type="Proteomes" id="UP000016935">
    <property type="component" value="Unassembled WGS sequence"/>
</dbReference>
<dbReference type="AlphaFoldDB" id="R0KEH8"/>
<dbReference type="HOGENOM" id="CLU_646494_0_0_1"/>
<evidence type="ECO:0000256" key="1">
    <source>
        <dbReference type="SAM" id="Coils"/>
    </source>
</evidence>